<feature type="transmembrane region" description="Helical" evidence="2">
    <location>
        <begin position="119"/>
        <end position="141"/>
    </location>
</feature>
<dbReference type="Gene3D" id="1.20.140.140">
    <property type="entry name" value="Calcium release-activated calcium channel protein Orai"/>
    <property type="match status" value="1"/>
</dbReference>
<feature type="compositionally biased region" description="Basic and acidic residues" evidence="1">
    <location>
        <begin position="259"/>
        <end position="269"/>
    </location>
</feature>
<evidence type="ECO:0000313" key="4">
    <source>
        <dbReference type="Proteomes" id="UP001165085"/>
    </source>
</evidence>
<evidence type="ECO:0000313" key="3">
    <source>
        <dbReference type="EMBL" id="GMH58791.1"/>
    </source>
</evidence>
<dbReference type="Proteomes" id="UP001165085">
    <property type="component" value="Unassembled WGS sequence"/>
</dbReference>
<evidence type="ECO:0000256" key="2">
    <source>
        <dbReference type="SAM" id="Phobius"/>
    </source>
</evidence>
<protein>
    <submittedName>
        <fullName evidence="3">Uncharacterized protein</fullName>
    </submittedName>
</protein>
<accession>A0A9W6ZSU9</accession>
<organism evidence="3 4">
    <name type="scientific">Triparma strigata</name>
    <dbReference type="NCBI Taxonomy" id="1606541"/>
    <lineage>
        <taxon>Eukaryota</taxon>
        <taxon>Sar</taxon>
        <taxon>Stramenopiles</taxon>
        <taxon>Ochrophyta</taxon>
        <taxon>Bolidophyceae</taxon>
        <taxon>Parmales</taxon>
        <taxon>Triparmaceae</taxon>
        <taxon>Triparma</taxon>
    </lineage>
</organism>
<sequence>MLTLQNLDLDTHVKLKKNEILEKELQFYNSALNTISTSSAVLAGFAFSGLAMSLEYTESEERKIYRTLFTISSTICVALNLITLCAATFASLFSVRLALRGSGDSVEKSVKCVRGEYKFVLFLFCLGIFAFFLSISFMGFYKYHDAEAYSMMAIGILGIITVGFLMRRASNKFYLSKSQRYLSNKEMRQASLHKGGERQSAEQRQQQLNPEEGVPYTRMNHSLTESQRRRSAQNGGSGRSGSLFGNLANSFMGGSERGLGSKRDSKKEVVAQTEGGGETDV</sequence>
<keyword evidence="2" id="KW-0472">Membrane</keyword>
<keyword evidence="2" id="KW-0812">Transmembrane</keyword>
<feature type="transmembrane region" description="Helical" evidence="2">
    <location>
        <begin position="147"/>
        <end position="166"/>
    </location>
</feature>
<name>A0A9W6ZSU9_9STRA</name>
<keyword evidence="2" id="KW-1133">Transmembrane helix</keyword>
<evidence type="ECO:0000256" key="1">
    <source>
        <dbReference type="SAM" id="MobiDB-lite"/>
    </source>
</evidence>
<reference evidence="4" key="1">
    <citation type="journal article" date="2023" name="Commun. Biol.">
        <title>Genome analysis of Parmales, the sister group of diatoms, reveals the evolutionary specialization of diatoms from phago-mixotrophs to photoautotrophs.</title>
        <authorList>
            <person name="Ban H."/>
            <person name="Sato S."/>
            <person name="Yoshikawa S."/>
            <person name="Yamada K."/>
            <person name="Nakamura Y."/>
            <person name="Ichinomiya M."/>
            <person name="Sato N."/>
            <person name="Blanc-Mathieu R."/>
            <person name="Endo H."/>
            <person name="Kuwata A."/>
            <person name="Ogata H."/>
        </authorList>
    </citation>
    <scope>NUCLEOTIDE SEQUENCE [LARGE SCALE GENOMIC DNA]</scope>
    <source>
        <strain evidence="4">NIES 3701</strain>
    </source>
</reference>
<feature type="transmembrane region" description="Helical" evidence="2">
    <location>
        <begin position="31"/>
        <end position="51"/>
    </location>
</feature>
<dbReference type="OrthoDB" id="10253246at2759"/>
<dbReference type="InterPro" id="IPR038350">
    <property type="entry name" value="Orai_sf"/>
</dbReference>
<comment type="caution">
    <text evidence="3">The sequence shown here is derived from an EMBL/GenBank/DDBJ whole genome shotgun (WGS) entry which is preliminary data.</text>
</comment>
<dbReference type="AlphaFoldDB" id="A0A9W6ZSU9"/>
<feature type="compositionally biased region" description="Basic and acidic residues" evidence="1">
    <location>
        <begin position="188"/>
        <end position="201"/>
    </location>
</feature>
<feature type="transmembrane region" description="Helical" evidence="2">
    <location>
        <begin position="71"/>
        <end position="99"/>
    </location>
</feature>
<keyword evidence="4" id="KW-1185">Reference proteome</keyword>
<proteinExistence type="predicted"/>
<feature type="region of interest" description="Disordered" evidence="1">
    <location>
        <begin position="188"/>
        <end position="281"/>
    </location>
</feature>
<dbReference type="EMBL" id="BRXY01000055">
    <property type="protein sequence ID" value="GMH58791.1"/>
    <property type="molecule type" value="Genomic_DNA"/>
</dbReference>
<gene>
    <name evidence="3" type="ORF">TrST_g5236</name>
</gene>